<accession>A0A2P8HIU9</accession>
<dbReference type="RefSeq" id="WP_106528946.1">
    <property type="nucleotide sequence ID" value="NZ_PYAW01000003.1"/>
</dbReference>
<proteinExistence type="predicted"/>
<dbReference type="Gene3D" id="3.10.450.50">
    <property type="match status" value="1"/>
</dbReference>
<keyword evidence="2" id="KW-1185">Reference proteome</keyword>
<organism evidence="1 2">
    <name type="scientific">Chitinophaga niastensis</name>
    <dbReference type="NCBI Taxonomy" id="536980"/>
    <lineage>
        <taxon>Bacteria</taxon>
        <taxon>Pseudomonadati</taxon>
        <taxon>Bacteroidota</taxon>
        <taxon>Chitinophagia</taxon>
        <taxon>Chitinophagales</taxon>
        <taxon>Chitinophagaceae</taxon>
        <taxon>Chitinophaga</taxon>
    </lineage>
</organism>
<evidence type="ECO:0000313" key="2">
    <source>
        <dbReference type="Proteomes" id="UP000240971"/>
    </source>
</evidence>
<sequence length="143" mass="15845">MSISDPNSIKNILSTEEKSNIALQFITALKTRDWDLMRSIITEDCTWTLPGTSVISGEAIGADAVIKRAQRLRDFGVMVQLNHILIGLYGVTLSLHNTAVRGDLQLDQYVAIVCELEDHKISKLATHLHNVDGINVFFVEGII</sequence>
<evidence type="ECO:0000313" key="1">
    <source>
        <dbReference type="EMBL" id="PSL46141.1"/>
    </source>
</evidence>
<gene>
    <name evidence="1" type="ORF">CLV51_103117</name>
</gene>
<dbReference type="EMBL" id="PYAW01000003">
    <property type="protein sequence ID" value="PSL46141.1"/>
    <property type="molecule type" value="Genomic_DNA"/>
</dbReference>
<comment type="caution">
    <text evidence="1">The sequence shown here is derived from an EMBL/GenBank/DDBJ whole genome shotgun (WGS) entry which is preliminary data.</text>
</comment>
<dbReference type="InterPro" id="IPR032710">
    <property type="entry name" value="NTF2-like_dom_sf"/>
</dbReference>
<dbReference type="Proteomes" id="UP000240971">
    <property type="component" value="Unassembled WGS sequence"/>
</dbReference>
<reference evidence="1 2" key="1">
    <citation type="submission" date="2018-03" db="EMBL/GenBank/DDBJ databases">
        <title>Genomic Encyclopedia of Archaeal and Bacterial Type Strains, Phase II (KMG-II): from individual species to whole genera.</title>
        <authorList>
            <person name="Goeker M."/>
        </authorList>
    </citation>
    <scope>NUCLEOTIDE SEQUENCE [LARGE SCALE GENOMIC DNA]</scope>
    <source>
        <strain evidence="1 2">DSM 24859</strain>
    </source>
</reference>
<name>A0A2P8HIU9_CHINA</name>
<protein>
    <recommendedName>
        <fullName evidence="3">SnoaL-like domain-containing protein</fullName>
    </recommendedName>
</protein>
<dbReference type="SUPFAM" id="SSF54427">
    <property type="entry name" value="NTF2-like"/>
    <property type="match status" value="1"/>
</dbReference>
<dbReference type="AlphaFoldDB" id="A0A2P8HIU9"/>
<evidence type="ECO:0008006" key="3">
    <source>
        <dbReference type="Google" id="ProtNLM"/>
    </source>
</evidence>
<dbReference type="OrthoDB" id="120422at2"/>